<evidence type="ECO:0000259" key="6">
    <source>
        <dbReference type="Pfam" id="PF18574"/>
    </source>
</evidence>
<comment type="catalytic activity">
    <reaction evidence="1">
        <text>S-ubiquitinyl-[E2 ubiquitin-conjugating enzyme]-L-cysteine + [acceptor protein]-L-lysine = [E2 ubiquitin-conjugating enzyme]-L-cysteine + N(6)-ubiquitinyl-[acceptor protein]-L-lysine.</text>
        <dbReference type="EC" id="2.3.2.27"/>
    </reaction>
</comment>
<dbReference type="UniPathway" id="UPA00143"/>
<accession>A0A8C4XLA1</accession>
<dbReference type="PANTHER" id="PTHR46016">
    <property type="entry name" value="ZINC FINGER, RING/FYVE/PHD-TYPE"/>
    <property type="match status" value="1"/>
</dbReference>
<dbReference type="GO" id="GO:0061630">
    <property type="term" value="F:ubiquitin protein ligase activity"/>
    <property type="evidence" value="ECO:0007669"/>
    <property type="project" value="UniProtKB-EC"/>
</dbReference>
<dbReference type="Pfam" id="PF18574">
    <property type="entry name" value="zf_C2HC_14"/>
    <property type="match status" value="1"/>
</dbReference>
<protein>
    <recommendedName>
        <fullName evidence="3">RING-type E3 ubiquitin transferase</fullName>
        <ecNumber evidence="3">2.3.2.27</ecNumber>
    </recommendedName>
</protein>
<reference evidence="7" key="2">
    <citation type="submission" date="2025-09" db="UniProtKB">
        <authorList>
            <consortium name="Ensembl"/>
        </authorList>
    </citation>
    <scope>IDENTIFICATION</scope>
</reference>
<proteinExistence type="predicted"/>
<dbReference type="Proteomes" id="UP000694562">
    <property type="component" value="Unplaced"/>
</dbReference>
<dbReference type="GO" id="GO:0000209">
    <property type="term" value="P:protein polyubiquitination"/>
    <property type="evidence" value="ECO:0007669"/>
    <property type="project" value="TreeGrafter"/>
</dbReference>
<dbReference type="PANTHER" id="PTHR46016:SF2">
    <property type="entry name" value="E3 UBIQUITIN-PROTEIN LIGASE RNF125"/>
    <property type="match status" value="1"/>
</dbReference>
<dbReference type="AlphaFoldDB" id="A0A8C4XLA1"/>
<dbReference type="EC" id="2.3.2.27" evidence="3"/>
<dbReference type="OrthoDB" id="9049620at2759"/>
<evidence type="ECO:0000256" key="2">
    <source>
        <dbReference type="ARBA" id="ARBA00004906"/>
    </source>
</evidence>
<dbReference type="Gene3D" id="3.30.40.10">
    <property type="entry name" value="Zinc/RING finger domain, C3HC4 (zinc finger)"/>
    <property type="match status" value="1"/>
</dbReference>
<evidence type="ECO:0000256" key="1">
    <source>
        <dbReference type="ARBA" id="ARBA00000900"/>
    </source>
</evidence>
<keyword evidence="5" id="KW-0833">Ubl conjugation pathway</keyword>
<keyword evidence="8" id="KW-1185">Reference proteome</keyword>
<dbReference type="InterPro" id="IPR051438">
    <property type="entry name" value="RNF_E3_ubiq-protein_ligase"/>
</dbReference>
<dbReference type="SUPFAM" id="SSF57850">
    <property type="entry name" value="RING/U-box"/>
    <property type="match status" value="1"/>
</dbReference>
<organism evidence="7 8">
    <name type="scientific">Falco tinnunculus</name>
    <name type="common">Common kestrel</name>
    <dbReference type="NCBI Taxonomy" id="100819"/>
    <lineage>
        <taxon>Eukaryota</taxon>
        <taxon>Metazoa</taxon>
        <taxon>Chordata</taxon>
        <taxon>Craniata</taxon>
        <taxon>Vertebrata</taxon>
        <taxon>Euteleostomi</taxon>
        <taxon>Archelosauria</taxon>
        <taxon>Archosauria</taxon>
        <taxon>Dinosauria</taxon>
        <taxon>Saurischia</taxon>
        <taxon>Theropoda</taxon>
        <taxon>Coelurosauria</taxon>
        <taxon>Aves</taxon>
        <taxon>Neognathae</taxon>
        <taxon>Neoaves</taxon>
        <taxon>Telluraves</taxon>
        <taxon>Australaves</taxon>
        <taxon>Falconiformes</taxon>
        <taxon>Falconidae</taxon>
        <taxon>Falco</taxon>
    </lineage>
</organism>
<comment type="pathway">
    <text evidence="2">Protein modification; protein ubiquitination.</text>
</comment>
<evidence type="ECO:0000256" key="4">
    <source>
        <dbReference type="ARBA" id="ARBA00022679"/>
    </source>
</evidence>
<evidence type="ECO:0000256" key="5">
    <source>
        <dbReference type="ARBA" id="ARBA00022786"/>
    </source>
</evidence>
<name>A0A8C4XLA1_FALTI</name>
<dbReference type="Ensembl" id="ENSFTIT00000006351.1">
    <property type="protein sequence ID" value="ENSFTIP00000006071.1"/>
    <property type="gene ID" value="ENSFTIG00000004179.1"/>
</dbReference>
<evidence type="ECO:0000313" key="8">
    <source>
        <dbReference type="Proteomes" id="UP000694562"/>
    </source>
</evidence>
<evidence type="ECO:0000313" key="7">
    <source>
        <dbReference type="Ensembl" id="ENSFTIP00000006071.1"/>
    </source>
</evidence>
<dbReference type="InterPro" id="IPR013083">
    <property type="entry name" value="Znf_RING/FYVE/PHD"/>
</dbReference>
<sequence>EKWLRCSQRLVCLYAIQTPRQLEQTTTYHTTFLSMYRFCHSCISACLKNKAWMCPYCHAYLPSEGIPATNIAKKMGTHTKIAQNAKHRFAVCLSEMRAHLRTCEKCTEKYGCVGELGDGATSPCHSFSGQDLLEQSIRYVFCPLMIRSNLDITIKMLFNLCNLNSLYSLLFEFINDTLFRLLARKTYLLISYCSSDAQKNLNIYPHTSENCTNLKTVSPPCNKTILCPEN</sequence>
<dbReference type="GO" id="GO:0034098">
    <property type="term" value="C:VCP-NPL4-UFD1 AAA ATPase complex"/>
    <property type="evidence" value="ECO:0007669"/>
    <property type="project" value="TreeGrafter"/>
</dbReference>
<evidence type="ECO:0000256" key="3">
    <source>
        <dbReference type="ARBA" id="ARBA00012483"/>
    </source>
</evidence>
<dbReference type="GO" id="GO:0006511">
    <property type="term" value="P:ubiquitin-dependent protein catabolic process"/>
    <property type="evidence" value="ECO:0007669"/>
    <property type="project" value="TreeGrafter"/>
</dbReference>
<reference evidence="7" key="1">
    <citation type="submission" date="2025-08" db="UniProtKB">
        <authorList>
            <consortium name="Ensembl"/>
        </authorList>
    </citation>
    <scope>IDENTIFICATION</scope>
</reference>
<feature type="domain" description="C2HC RNF-type" evidence="6">
    <location>
        <begin position="91"/>
        <end position="110"/>
    </location>
</feature>
<dbReference type="InterPro" id="IPR034734">
    <property type="entry name" value="ZF_C2HC_RNF"/>
</dbReference>
<keyword evidence="4" id="KW-0808">Transferase</keyword>